<evidence type="ECO:0000256" key="3">
    <source>
        <dbReference type="ARBA" id="ARBA00022692"/>
    </source>
</evidence>
<feature type="transmembrane region" description="Helical" evidence="6">
    <location>
        <begin position="82"/>
        <end position="103"/>
    </location>
</feature>
<dbReference type="Pfam" id="PF00939">
    <property type="entry name" value="Na_sulph_symp"/>
    <property type="match status" value="1"/>
</dbReference>
<feature type="transmembrane region" description="Helical" evidence="6">
    <location>
        <begin position="123"/>
        <end position="149"/>
    </location>
</feature>
<feature type="transmembrane region" description="Helical" evidence="6">
    <location>
        <begin position="339"/>
        <end position="366"/>
    </location>
</feature>
<dbReference type="InterPro" id="IPR001898">
    <property type="entry name" value="SLC13A/DASS"/>
</dbReference>
<feature type="transmembrane region" description="Helical" evidence="6">
    <location>
        <begin position="170"/>
        <end position="193"/>
    </location>
</feature>
<dbReference type="InterPro" id="IPR031312">
    <property type="entry name" value="Na/sul_symport_CS"/>
</dbReference>
<accession>A0A1H8FRH3</accession>
<dbReference type="CDD" id="cd01115">
    <property type="entry name" value="SLC13_permease"/>
    <property type="match status" value="1"/>
</dbReference>
<name>A0A1H8FRH3_9PROT</name>
<dbReference type="GO" id="GO:0005886">
    <property type="term" value="C:plasma membrane"/>
    <property type="evidence" value="ECO:0007669"/>
    <property type="project" value="TreeGrafter"/>
</dbReference>
<dbReference type="EMBL" id="FOCP01000014">
    <property type="protein sequence ID" value="SEN34160.1"/>
    <property type="molecule type" value="Genomic_DNA"/>
</dbReference>
<proteinExistence type="predicted"/>
<dbReference type="PANTHER" id="PTHR10283:SF82">
    <property type="entry name" value="SOLUTE CARRIER FAMILY 13 MEMBER 2"/>
    <property type="match status" value="1"/>
</dbReference>
<keyword evidence="3 6" id="KW-0812">Transmembrane</keyword>
<keyword evidence="2" id="KW-0813">Transport</keyword>
<feature type="transmembrane region" description="Helical" evidence="6">
    <location>
        <begin position="213"/>
        <end position="235"/>
    </location>
</feature>
<dbReference type="RefSeq" id="WP_090632700.1">
    <property type="nucleotide sequence ID" value="NZ_FOCP01000014.1"/>
</dbReference>
<evidence type="ECO:0000313" key="8">
    <source>
        <dbReference type="Proteomes" id="UP000199459"/>
    </source>
</evidence>
<feature type="transmembrane region" description="Helical" evidence="6">
    <location>
        <begin position="372"/>
        <end position="392"/>
    </location>
</feature>
<protein>
    <submittedName>
        <fullName evidence="7">Solute carrier family 13 (Sodium-dependent dicarboxylate transporter), member 2/3/5</fullName>
    </submittedName>
</protein>
<feature type="transmembrane region" description="Helical" evidence="6">
    <location>
        <begin position="294"/>
        <end position="318"/>
    </location>
</feature>
<dbReference type="OrthoDB" id="9766267at2"/>
<reference evidence="7 8" key="1">
    <citation type="submission" date="2016-10" db="EMBL/GenBank/DDBJ databases">
        <authorList>
            <person name="de Groot N.N."/>
        </authorList>
    </citation>
    <scope>NUCLEOTIDE SEQUENCE [LARGE SCALE GENOMIC DNA]</scope>
    <source>
        <strain evidence="7 8">Nm22</strain>
    </source>
</reference>
<sequence length="486" mass="52041">MLPFTKPKKIGLIAGVGLLVLTIVLPAPAAMSEAAWRTCGVALLLALWWSTEVLPIPVTSLLPILLFPALGIMPIEDSTAPYAAPAIFLLMGGFIIATGLAKWNLHRRIALNILVRVGDSPAALIAGFMSTTALLSMWISNTASTLMMIPIALSLAGELVKNKIDQHHKFILCLVLGIAYSASIGGLGTIIGTPPNLFVVSFMKQNYGIDISFVDWMFFGVPVVIIMIAAAWWVLTRWVFAFDMQDERISLSAVYDELRKLGKLSQPEKRLSYVFVLIASAWILRVPIQEQFGIVLWLNDAMIAVGGAVLLFIIPAGQDMLLAREKQTALMDWESASQIPWGVLLLFGGGLSLAAAIKSTGLAVWIGDSLSGLPHLDLILMMLVLVTLVIFLTELTSNTATTATLLPILGVLAVSSGIDPMLLFAPTAMAASCAFMLPVATAPNAVVYSTGQVTIAQMARAGFKLNLIAILVVTGLSYTLIPLVFG</sequence>
<feature type="transmembrane region" description="Helical" evidence="6">
    <location>
        <begin position="56"/>
        <end position="75"/>
    </location>
</feature>
<comment type="subcellular location">
    <subcellularLocation>
        <location evidence="1">Membrane</location>
        <topology evidence="1">Multi-pass membrane protein</topology>
    </subcellularLocation>
</comment>
<feature type="transmembrane region" description="Helical" evidence="6">
    <location>
        <begin position="404"/>
        <end position="423"/>
    </location>
</feature>
<dbReference type="NCBIfam" id="TIGR00785">
    <property type="entry name" value="dass"/>
    <property type="match status" value="1"/>
</dbReference>
<feature type="transmembrane region" description="Helical" evidence="6">
    <location>
        <begin position="463"/>
        <end position="485"/>
    </location>
</feature>
<gene>
    <name evidence="7" type="ORF">SAMN05216325_11444</name>
</gene>
<dbReference type="AlphaFoldDB" id="A0A1H8FRH3"/>
<feature type="transmembrane region" description="Helical" evidence="6">
    <location>
        <begin position="429"/>
        <end position="451"/>
    </location>
</feature>
<keyword evidence="4 6" id="KW-1133">Transmembrane helix</keyword>
<evidence type="ECO:0000256" key="4">
    <source>
        <dbReference type="ARBA" id="ARBA00022989"/>
    </source>
</evidence>
<evidence type="ECO:0000256" key="5">
    <source>
        <dbReference type="ARBA" id="ARBA00023136"/>
    </source>
</evidence>
<dbReference type="PANTHER" id="PTHR10283">
    <property type="entry name" value="SOLUTE CARRIER FAMILY 13 MEMBER"/>
    <property type="match status" value="1"/>
</dbReference>
<dbReference type="STRING" id="917.SAMN05216326_11445"/>
<keyword evidence="5 6" id="KW-0472">Membrane</keyword>
<organism evidence="7 8">
    <name type="scientific">Nitrosomonas marina</name>
    <dbReference type="NCBI Taxonomy" id="917"/>
    <lineage>
        <taxon>Bacteria</taxon>
        <taxon>Pseudomonadati</taxon>
        <taxon>Pseudomonadota</taxon>
        <taxon>Betaproteobacteria</taxon>
        <taxon>Nitrosomonadales</taxon>
        <taxon>Nitrosomonadaceae</taxon>
        <taxon>Nitrosomonas</taxon>
    </lineage>
</organism>
<dbReference type="PROSITE" id="PS01271">
    <property type="entry name" value="NA_SULFATE"/>
    <property type="match status" value="1"/>
</dbReference>
<evidence type="ECO:0000256" key="6">
    <source>
        <dbReference type="SAM" id="Phobius"/>
    </source>
</evidence>
<dbReference type="Proteomes" id="UP000199459">
    <property type="component" value="Unassembled WGS sequence"/>
</dbReference>
<feature type="transmembrane region" description="Helical" evidence="6">
    <location>
        <begin position="271"/>
        <end position="288"/>
    </location>
</feature>
<evidence type="ECO:0000313" key="7">
    <source>
        <dbReference type="EMBL" id="SEN34160.1"/>
    </source>
</evidence>
<evidence type="ECO:0000256" key="1">
    <source>
        <dbReference type="ARBA" id="ARBA00004141"/>
    </source>
</evidence>
<dbReference type="GO" id="GO:0015141">
    <property type="term" value="F:succinate transmembrane transporter activity"/>
    <property type="evidence" value="ECO:0007669"/>
    <property type="project" value="UniProtKB-ARBA"/>
</dbReference>
<evidence type="ECO:0000256" key="2">
    <source>
        <dbReference type="ARBA" id="ARBA00022448"/>
    </source>
</evidence>